<evidence type="ECO:0000256" key="6">
    <source>
        <dbReference type="SAM" id="MobiDB-lite"/>
    </source>
</evidence>
<dbReference type="Gene3D" id="3.30.730.10">
    <property type="entry name" value="AP2/ERF domain"/>
    <property type="match status" value="1"/>
</dbReference>
<evidence type="ECO:0000256" key="1">
    <source>
        <dbReference type="ARBA" id="ARBA00004123"/>
    </source>
</evidence>
<feature type="compositionally biased region" description="Basic and acidic residues" evidence="6">
    <location>
        <begin position="9"/>
        <end position="29"/>
    </location>
</feature>
<comment type="caution">
    <text evidence="7">The sequence shown here is derived from an EMBL/GenBank/DDBJ whole genome shotgun (WGS) entry which is preliminary data.</text>
</comment>
<evidence type="ECO:0000256" key="3">
    <source>
        <dbReference type="ARBA" id="ARBA00023125"/>
    </source>
</evidence>
<protein>
    <submittedName>
        <fullName evidence="7">Ethylene-responsive transcription factor 3-like protein</fullName>
    </submittedName>
</protein>
<dbReference type="EMBL" id="ASHM01001311">
    <property type="protein sequence ID" value="PNY06446.1"/>
    <property type="molecule type" value="Genomic_DNA"/>
</dbReference>
<evidence type="ECO:0000256" key="5">
    <source>
        <dbReference type="ARBA" id="ARBA00023242"/>
    </source>
</evidence>
<keyword evidence="3" id="KW-0238">DNA-binding</keyword>
<organism evidence="7 8">
    <name type="scientific">Trifolium pratense</name>
    <name type="common">Red clover</name>
    <dbReference type="NCBI Taxonomy" id="57577"/>
    <lineage>
        <taxon>Eukaryota</taxon>
        <taxon>Viridiplantae</taxon>
        <taxon>Streptophyta</taxon>
        <taxon>Embryophyta</taxon>
        <taxon>Tracheophyta</taxon>
        <taxon>Spermatophyta</taxon>
        <taxon>Magnoliopsida</taxon>
        <taxon>eudicotyledons</taxon>
        <taxon>Gunneridae</taxon>
        <taxon>Pentapetalae</taxon>
        <taxon>rosids</taxon>
        <taxon>fabids</taxon>
        <taxon>Fabales</taxon>
        <taxon>Fabaceae</taxon>
        <taxon>Papilionoideae</taxon>
        <taxon>50 kb inversion clade</taxon>
        <taxon>NPAAA clade</taxon>
        <taxon>Hologalegina</taxon>
        <taxon>IRL clade</taxon>
        <taxon>Trifolieae</taxon>
        <taxon>Trifolium</taxon>
    </lineage>
</organism>
<keyword evidence="5" id="KW-0539">Nucleus</keyword>
<dbReference type="InterPro" id="IPR016177">
    <property type="entry name" value="DNA-bd_dom_sf"/>
</dbReference>
<evidence type="ECO:0000313" key="8">
    <source>
        <dbReference type="Proteomes" id="UP000236291"/>
    </source>
</evidence>
<dbReference type="Proteomes" id="UP000236291">
    <property type="component" value="Unassembled WGS sequence"/>
</dbReference>
<dbReference type="InterPro" id="IPR036955">
    <property type="entry name" value="AP2/ERF_dom_sf"/>
</dbReference>
<reference evidence="7 8" key="1">
    <citation type="journal article" date="2014" name="Am. J. Bot.">
        <title>Genome assembly and annotation for red clover (Trifolium pratense; Fabaceae).</title>
        <authorList>
            <person name="Istvanek J."/>
            <person name="Jaros M."/>
            <person name="Krenek A."/>
            <person name="Repkova J."/>
        </authorList>
    </citation>
    <scope>NUCLEOTIDE SEQUENCE [LARGE SCALE GENOMIC DNA]</scope>
    <source>
        <strain evidence="8">cv. Tatra</strain>
        <tissue evidence="7">Young leaves</tissue>
    </source>
</reference>
<proteinExistence type="predicted"/>
<dbReference type="GO" id="GO:0005634">
    <property type="term" value="C:nucleus"/>
    <property type="evidence" value="ECO:0007669"/>
    <property type="project" value="UniProtKB-SubCell"/>
</dbReference>
<accession>A0A2K3NTT2</accession>
<evidence type="ECO:0000256" key="2">
    <source>
        <dbReference type="ARBA" id="ARBA00023015"/>
    </source>
</evidence>
<gene>
    <name evidence="7" type="ORF">L195_g002912</name>
</gene>
<keyword evidence="4" id="KW-0804">Transcription</keyword>
<dbReference type="GO" id="GO:0003700">
    <property type="term" value="F:DNA-binding transcription factor activity"/>
    <property type="evidence" value="ECO:0007669"/>
    <property type="project" value="InterPro"/>
</dbReference>
<name>A0A2K3NTT2_TRIPR</name>
<dbReference type="SUPFAM" id="SSF54171">
    <property type="entry name" value="DNA-binding domain"/>
    <property type="match status" value="1"/>
</dbReference>
<feature type="region of interest" description="Disordered" evidence="6">
    <location>
        <begin position="1"/>
        <end position="34"/>
    </location>
</feature>
<dbReference type="AlphaFoldDB" id="A0A2K3NTT2"/>
<sequence>MCGVGFSHSGHEKSATEAFKSDHGDDSPRKSKIPPKARVWLGKFNTALEAARAYDEKAIMSTSIGMSSTVESFSGPRAIVVDLSLTTTVSRVPVGPEDFHGDCDSS</sequence>
<keyword evidence="2" id="KW-0805">Transcription regulation</keyword>
<comment type="subcellular location">
    <subcellularLocation>
        <location evidence="1">Nucleus</location>
    </subcellularLocation>
</comment>
<evidence type="ECO:0000256" key="4">
    <source>
        <dbReference type="ARBA" id="ARBA00023163"/>
    </source>
</evidence>
<reference evidence="7 8" key="2">
    <citation type="journal article" date="2017" name="Front. Plant Sci.">
        <title>Gene Classification and Mining of Molecular Markers Useful in Red Clover (Trifolium pratense) Breeding.</title>
        <authorList>
            <person name="Istvanek J."/>
            <person name="Dluhosova J."/>
            <person name="Dluhos P."/>
            <person name="Patkova L."/>
            <person name="Nedelnik J."/>
            <person name="Repkova J."/>
        </authorList>
    </citation>
    <scope>NUCLEOTIDE SEQUENCE [LARGE SCALE GENOMIC DNA]</scope>
    <source>
        <strain evidence="8">cv. Tatra</strain>
        <tissue evidence="7">Young leaves</tissue>
    </source>
</reference>
<dbReference type="GO" id="GO:0003677">
    <property type="term" value="F:DNA binding"/>
    <property type="evidence" value="ECO:0007669"/>
    <property type="project" value="UniProtKB-KW"/>
</dbReference>
<evidence type="ECO:0000313" key="7">
    <source>
        <dbReference type="EMBL" id="PNY06446.1"/>
    </source>
</evidence>